<evidence type="ECO:0000256" key="7">
    <source>
        <dbReference type="SAM" id="Phobius"/>
    </source>
</evidence>
<evidence type="ECO:0000256" key="4">
    <source>
        <dbReference type="ARBA" id="ARBA00022692"/>
    </source>
</evidence>
<dbReference type="Pfam" id="PF04239">
    <property type="entry name" value="DUF421"/>
    <property type="match status" value="1"/>
</dbReference>
<dbReference type="Gene3D" id="3.30.240.20">
    <property type="entry name" value="bsu07140 like domains"/>
    <property type="match status" value="1"/>
</dbReference>
<gene>
    <name evidence="9" type="ORF">KACC15558_24290</name>
</gene>
<keyword evidence="4 7" id="KW-0812">Transmembrane</keyword>
<feature type="transmembrane region" description="Helical" evidence="7">
    <location>
        <begin position="45"/>
        <end position="65"/>
    </location>
</feature>
<dbReference type="PANTHER" id="PTHR34582:SF6">
    <property type="entry name" value="UPF0702 TRANSMEMBRANE PROTEIN YCAP"/>
    <property type="match status" value="1"/>
</dbReference>
<dbReference type="InterPro" id="IPR023090">
    <property type="entry name" value="UPF0702_alpha/beta_dom_sf"/>
</dbReference>
<feature type="transmembrane region" description="Helical" evidence="7">
    <location>
        <begin position="71"/>
        <end position="88"/>
    </location>
</feature>
<evidence type="ECO:0000256" key="2">
    <source>
        <dbReference type="ARBA" id="ARBA00006448"/>
    </source>
</evidence>
<proteinExistence type="inferred from homology"/>
<comment type="similarity">
    <text evidence="2">Belongs to the UPF0702 family.</text>
</comment>
<dbReference type="Proteomes" id="UP001498935">
    <property type="component" value="Unassembled WGS sequence"/>
</dbReference>
<sequence length="184" mass="19627">MACMEWYDFGLDGFDALRIVISCAVFYFGIIVVVRLFGQRTLTSLSSFDLAGIIALGAIVGRSILGNTPTLVAGVLAVGTLLVLQAVTGRARRNARIEGIVNSPAIVLVADGEFLADTMARAHVDRVEIISKLRMSGIRAMSEVACVILEPTGQISVIRHGAPIDEALLHGVIGADRVPRDDVR</sequence>
<keyword evidence="10" id="KW-1185">Reference proteome</keyword>
<keyword evidence="6 7" id="KW-0472">Membrane</keyword>
<reference evidence="9 10" key="1">
    <citation type="submission" date="2024-02" db="EMBL/GenBank/DDBJ databases">
        <title>Characterization of antibiotic resistant novel bacterial strains and their environmental applications.</title>
        <authorList>
            <person name="Manzoor S."/>
            <person name="Abbas S."/>
            <person name="Arshad M."/>
            <person name="Li W.J."/>
            <person name="Ahmed I."/>
        </authorList>
    </citation>
    <scope>NUCLEOTIDE SEQUENCE [LARGE SCALE GENOMIC DNA]</scope>
    <source>
        <strain evidence="9 10">KACC 15558</strain>
    </source>
</reference>
<evidence type="ECO:0000256" key="5">
    <source>
        <dbReference type="ARBA" id="ARBA00022989"/>
    </source>
</evidence>
<comment type="subcellular location">
    <subcellularLocation>
        <location evidence="1">Cell membrane</location>
        <topology evidence="1">Multi-pass membrane protein</topology>
    </subcellularLocation>
</comment>
<protein>
    <submittedName>
        <fullName evidence="9">DUF421 domain-containing protein</fullName>
    </submittedName>
</protein>
<evidence type="ECO:0000256" key="3">
    <source>
        <dbReference type="ARBA" id="ARBA00022475"/>
    </source>
</evidence>
<feature type="transmembrane region" description="Helical" evidence="7">
    <location>
        <begin position="16"/>
        <end position="38"/>
    </location>
</feature>
<accession>A0ABP9U4X1</accession>
<dbReference type="PANTHER" id="PTHR34582">
    <property type="entry name" value="UPF0702 TRANSMEMBRANE PROTEIN YCAP"/>
    <property type="match status" value="1"/>
</dbReference>
<keyword evidence="3" id="KW-1003">Cell membrane</keyword>
<evidence type="ECO:0000259" key="8">
    <source>
        <dbReference type="Pfam" id="PF04239"/>
    </source>
</evidence>
<dbReference type="EMBL" id="BAABNP010000009">
    <property type="protein sequence ID" value="GAA5341389.1"/>
    <property type="molecule type" value="Genomic_DNA"/>
</dbReference>
<name>A0ABP9U4X1_9MICO</name>
<evidence type="ECO:0000256" key="6">
    <source>
        <dbReference type="ARBA" id="ARBA00023136"/>
    </source>
</evidence>
<evidence type="ECO:0000313" key="9">
    <source>
        <dbReference type="EMBL" id="GAA5341389.1"/>
    </source>
</evidence>
<feature type="domain" description="YetF C-terminal" evidence="8">
    <location>
        <begin position="93"/>
        <end position="162"/>
    </location>
</feature>
<evidence type="ECO:0000313" key="10">
    <source>
        <dbReference type="Proteomes" id="UP001498935"/>
    </source>
</evidence>
<dbReference type="InterPro" id="IPR007353">
    <property type="entry name" value="DUF421"/>
</dbReference>
<keyword evidence="5 7" id="KW-1133">Transmembrane helix</keyword>
<organism evidence="9 10">
    <name type="scientific">Brevibacterium ammoniilyticum</name>
    <dbReference type="NCBI Taxonomy" id="1046555"/>
    <lineage>
        <taxon>Bacteria</taxon>
        <taxon>Bacillati</taxon>
        <taxon>Actinomycetota</taxon>
        <taxon>Actinomycetes</taxon>
        <taxon>Micrococcales</taxon>
        <taxon>Brevibacteriaceae</taxon>
        <taxon>Brevibacterium</taxon>
    </lineage>
</organism>
<evidence type="ECO:0000256" key="1">
    <source>
        <dbReference type="ARBA" id="ARBA00004651"/>
    </source>
</evidence>
<comment type="caution">
    <text evidence="9">The sequence shown here is derived from an EMBL/GenBank/DDBJ whole genome shotgun (WGS) entry which is preliminary data.</text>
</comment>